<reference evidence="1 2" key="1">
    <citation type="submission" date="2020-08" db="EMBL/GenBank/DDBJ databases">
        <title>Genomic Encyclopedia of Type Strains, Phase IV (KMG-IV): sequencing the most valuable type-strain genomes for metagenomic binning, comparative biology and taxonomic classification.</title>
        <authorList>
            <person name="Goeker M."/>
        </authorList>
    </citation>
    <scope>NUCLEOTIDE SEQUENCE [LARGE SCALE GENOMIC DNA]</scope>
    <source>
        <strain evidence="1 2">DSM 22368</strain>
    </source>
</reference>
<keyword evidence="2" id="KW-1185">Reference proteome</keyword>
<dbReference type="EMBL" id="JACHHT010000002">
    <property type="protein sequence ID" value="MBB6522144.1"/>
    <property type="molecule type" value="Genomic_DNA"/>
</dbReference>
<dbReference type="InParanoid" id="A0A7X0JTT8"/>
<comment type="caution">
    <text evidence="1">The sequence shown here is derived from an EMBL/GenBank/DDBJ whole genome shotgun (WGS) entry which is preliminary data.</text>
</comment>
<sequence>MAEIKNKIQLESYFPYLLRAISTRINVGTSSMLVEGIRIGMREWRILALMADKGIVHNKQITLDSGMDKASVSRSLKFMEQEGLIVGVDGESWRSKPYQLSELGIKVFDTIAADKITRADTLWEDLNKKEQAELIRLLQKLKANVDRVLDPE</sequence>
<organism evidence="1 2">
    <name type="scientific">Pseudoteredinibacter isoporae</name>
    <dbReference type="NCBI Taxonomy" id="570281"/>
    <lineage>
        <taxon>Bacteria</taxon>
        <taxon>Pseudomonadati</taxon>
        <taxon>Pseudomonadota</taxon>
        <taxon>Gammaproteobacteria</taxon>
        <taxon>Cellvibrionales</taxon>
        <taxon>Cellvibrionaceae</taxon>
        <taxon>Pseudoteredinibacter</taxon>
    </lineage>
</organism>
<accession>A0A7X0JTT8</accession>
<keyword evidence="1" id="KW-0238">DNA-binding</keyword>
<dbReference type="GO" id="GO:0003677">
    <property type="term" value="F:DNA binding"/>
    <property type="evidence" value="ECO:0007669"/>
    <property type="project" value="UniProtKB-KW"/>
</dbReference>
<evidence type="ECO:0000313" key="2">
    <source>
        <dbReference type="Proteomes" id="UP000528457"/>
    </source>
</evidence>
<gene>
    <name evidence="1" type="ORF">HNR48_002429</name>
</gene>
<name>A0A7X0JTT8_9GAMM</name>
<dbReference type="Proteomes" id="UP000528457">
    <property type="component" value="Unassembled WGS sequence"/>
</dbReference>
<protein>
    <submittedName>
        <fullName evidence="1">DNA-binding MarR family transcriptional regulator</fullName>
    </submittedName>
</protein>
<dbReference type="InterPro" id="IPR036388">
    <property type="entry name" value="WH-like_DNA-bd_sf"/>
</dbReference>
<dbReference type="AlphaFoldDB" id="A0A7X0JTT8"/>
<dbReference type="InterPro" id="IPR036390">
    <property type="entry name" value="WH_DNA-bd_sf"/>
</dbReference>
<dbReference type="Gene3D" id="1.10.10.10">
    <property type="entry name" value="Winged helix-like DNA-binding domain superfamily/Winged helix DNA-binding domain"/>
    <property type="match status" value="1"/>
</dbReference>
<proteinExistence type="predicted"/>
<dbReference type="RefSeq" id="WP_166846644.1">
    <property type="nucleotide sequence ID" value="NZ_JAAONY010000002.1"/>
</dbReference>
<dbReference type="SUPFAM" id="SSF46785">
    <property type="entry name" value="Winged helix' DNA-binding domain"/>
    <property type="match status" value="1"/>
</dbReference>
<evidence type="ECO:0000313" key="1">
    <source>
        <dbReference type="EMBL" id="MBB6522144.1"/>
    </source>
</evidence>